<evidence type="ECO:0000313" key="3">
    <source>
        <dbReference type="Proteomes" id="UP001642484"/>
    </source>
</evidence>
<evidence type="ECO:0000313" key="2">
    <source>
        <dbReference type="EMBL" id="CAK9013291.1"/>
    </source>
</evidence>
<keyword evidence="3" id="KW-1185">Reference proteome</keyword>
<dbReference type="Proteomes" id="UP001642484">
    <property type="component" value="Unassembled WGS sequence"/>
</dbReference>
<gene>
    <name evidence="2" type="ORF">CCMP2556_LOCUS11206</name>
</gene>
<keyword evidence="1" id="KW-0812">Transmembrane</keyword>
<feature type="transmembrane region" description="Helical" evidence="1">
    <location>
        <begin position="154"/>
        <end position="172"/>
    </location>
</feature>
<feature type="transmembrane region" description="Helical" evidence="1">
    <location>
        <begin position="12"/>
        <end position="33"/>
    </location>
</feature>
<sequence>MLLALGVTQKLLRYRIHMSECSLFCVVAFVYLVGRFQPATWGGGGEDGGQGIGGDPERLSDWEDGGEKLQTSQLALLLTTSVVQSFGETARVRDGARRNGVAGVVTVLWPLHLRKLHLGSHDLAWLQLSSQLLIILSTLGYPPLTRLLGHRFSASALPLLASLCSALAFLQPEPTWYGQAVHVAAGRIVGVSYIYIYTSFGFFWGKNVASFKRISGFDWSN</sequence>
<dbReference type="EMBL" id="CAXAMN010005335">
    <property type="protein sequence ID" value="CAK9013291.1"/>
    <property type="molecule type" value="Genomic_DNA"/>
</dbReference>
<accession>A0ABP0JFZ2</accession>
<name>A0ABP0JFZ2_9DINO</name>
<keyword evidence="1" id="KW-0472">Membrane</keyword>
<feature type="transmembrane region" description="Helical" evidence="1">
    <location>
        <begin position="123"/>
        <end position="142"/>
    </location>
</feature>
<evidence type="ECO:0000256" key="1">
    <source>
        <dbReference type="SAM" id="Phobius"/>
    </source>
</evidence>
<proteinExistence type="predicted"/>
<comment type="caution">
    <text evidence="2">The sequence shown here is derived from an EMBL/GenBank/DDBJ whole genome shotgun (WGS) entry which is preliminary data.</text>
</comment>
<reference evidence="2 3" key="1">
    <citation type="submission" date="2024-02" db="EMBL/GenBank/DDBJ databases">
        <authorList>
            <person name="Chen Y."/>
            <person name="Shah S."/>
            <person name="Dougan E. K."/>
            <person name="Thang M."/>
            <person name="Chan C."/>
        </authorList>
    </citation>
    <scope>NUCLEOTIDE SEQUENCE [LARGE SCALE GENOMIC DNA]</scope>
</reference>
<keyword evidence="1" id="KW-1133">Transmembrane helix</keyword>
<protein>
    <recommendedName>
        <fullName evidence="4">Alpha-1,3-glucosyltransferase</fullName>
    </recommendedName>
</protein>
<feature type="transmembrane region" description="Helical" evidence="1">
    <location>
        <begin position="184"/>
        <end position="204"/>
    </location>
</feature>
<evidence type="ECO:0008006" key="4">
    <source>
        <dbReference type="Google" id="ProtNLM"/>
    </source>
</evidence>
<organism evidence="2 3">
    <name type="scientific">Durusdinium trenchii</name>
    <dbReference type="NCBI Taxonomy" id="1381693"/>
    <lineage>
        <taxon>Eukaryota</taxon>
        <taxon>Sar</taxon>
        <taxon>Alveolata</taxon>
        <taxon>Dinophyceae</taxon>
        <taxon>Suessiales</taxon>
        <taxon>Symbiodiniaceae</taxon>
        <taxon>Durusdinium</taxon>
    </lineage>
</organism>